<feature type="transmembrane region" description="Helical" evidence="1">
    <location>
        <begin position="7"/>
        <end position="25"/>
    </location>
</feature>
<dbReference type="Proteomes" id="UP000179219">
    <property type="component" value="Unassembled WGS sequence"/>
</dbReference>
<feature type="transmembrane region" description="Helical" evidence="1">
    <location>
        <begin position="67"/>
        <end position="84"/>
    </location>
</feature>
<protein>
    <submittedName>
        <fullName evidence="2">Uncharacterized protein</fullName>
    </submittedName>
</protein>
<dbReference type="AlphaFoldDB" id="A0A1F7X2Z7"/>
<dbReference type="EMBL" id="MGFP01000023">
    <property type="protein sequence ID" value="OGM09470.1"/>
    <property type="molecule type" value="Genomic_DNA"/>
</dbReference>
<name>A0A1F7X2Z7_9BACT</name>
<accession>A0A1F7X2Z7</accession>
<keyword evidence="1" id="KW-1133">Transmembrane helix</keyword>
<feature type="transmembrane region" description="Helical" evidence="1">
    <location>
        <begin position="40"/>
        <end position="60"/>
    </location>
</feature>
<evidence type="ECO:0000256" key="1">
    <source>
        <dbReference type="SAM" id="Phobius"/>
    </source>
</evidence>
<organism evidence="2 3">
    <name type="scientific">Candidatus Woesebacteria bacterium RBG_13_34_9</name>
    <dbReference type="NCBI Taxonomy" id="1802477"/>
    <lineage>
        <taxon>Bacteria</taxon>
        <taxon>Candidatus Woeseibacteriota</taxon>
    </lineage>
</organism>
<gene>
    <name evidence="2" type="ORF">A2159_00875</name>
</gene>
<proteinExistence type="predicted"/>
<sequence length="150" mass="18025">MLFWQKITVIIWGIISLVLFIKGLHESKNKRNVYGLTPYLLPWGIFVWGDAVIFGFFWFLISISCLILNNWILFLLIISVFWVVRSYGETIYWFNQQFSKINRNPPKILLFYKYFHNDSVWFIYQIIWQCVTAVSIITAIYLSHLWLKSI</sequence>
<evidence type="ECO:0000313" key="2">
    <source>
        <dbReference type="EMBL" id="OGM09470.1"/>
    </source>
</evidence>
<comment type="caution">
    <text evidence="2">The sequence shown here is derived from an EMBL/GenBank/DDBJ whole genome shotgun (WGS) entry which is preliminary data.</text>
</comment>
<keyword evidence="1" id="KW-0472">Membrane</keyword>
<feature type="transmembrane region" description="Helical" evidence="1">
    <location>
        <begin position="122"/>
        <end position="147"/>
    </location>
</feature>
<keyword evidence="1" id="KW-0812">Transmembrane</keyword>
<evidence type="ECO:0000313" key="3">
    <source>
        <dbReference type="Proteomes" id="UP000179219"/>
    </source>
</evidence>
<reference evidence="2 3" key="1">
    <citation type="journal article" date="2016" name="Nat. Commun.">
        <title>Thousands of microbial genomes shed light on interconnected biogeochemical processes in an aquifer system.</title>
        <authorList>
            <person name="Anantharaman K."/>
            <person name="Brown C.T."/>
            <person name="Hug L.A."/>
            <person name="Sharon I."/>
            <person name="Castelle C.J."/>
            <person name="Probst A.J."/>
            <person name="Thomas B.C."/>
            <person name="Singh A."/>
            <person name="Wilkins M.J."/>
            <person name="Karaoz U."/>
            <person name="Brodie E.L."/>
            <person name="Williams K.H."/>
            <person name="Hubbard S.S."/>
            <person name="Banfield J.F."/>
        </authorList>
    </citation>
    <scope>NUCLEOTIDE SEQUENCE [LARGE SCALE GENOMIC DNA]</scope>
</reference>